<dbReference type="AlphaFoldDB" id="A0A9P6D7X3"/>
<evidence type="ECO:0000256" key="1">
    <source>
        <dbReference type="SAM" id="MobiDB-lite"/>
    </source>
</evidence>
<evidence type="ECO:0000313" key="3">
    <source>
        <dbReference type="Proteomes" id="UP000807025"/>
    </source>
</evidence>
<feature type="region of interest" description="Disordered" evidence="1">
    <location>
        <begin position="13"/>
        <end position="72"/>
    </location>
</feature>
<sequence>MLTESVLDTLVQRMVSPSATDTKGGVEGDNSQMPTPPQTPITPPPLCLLSPSTSSESRETEPLEGIQQLSQDAEVPSTVVSLSTSFHPAADHCGGLAPDLVLLSADSVFFYVHSAVISSASSNNLCGLLTSTNLRSPQASDQGTTTPDGGIELVMLPDQSQVLNIMLHFIYNISPAHHSPPFHVISQAVDRLNGAYGVEVNRVIQGSILEITSPHPSTVQAYNQPNNSPLFTFLESHAPLYPIELYALAASIDCYPLAQTASLYLHGLDICPTDDKESSSGKLRLAPEMARKIGGLYLMRLAGVHKRRLEVLRTAVCIAPEGHLIDRPFGDQCSVEDQASLKRAWALAAAYIVCTAGPGISAHEIEGVFRPLAQHIACSRCRGALDKRLELMKTEWAMAPRTI</sequence>
<accession>A0A9P6D7X3</accession>
<reference evidence="2" key="1">
    <citation type="submission" date="2020-11" db="EMBL/GenBank/DDBJ databases">
        <authorList>
            <consortium name="DOE Joint Genome Institute"/>
            <person name="Ahrendt S."/>
            <person name="Riley R."/>
            <person name="Andreopoulos W."/>
            <person name="Labutti K."/>
            <person name="Pangilinan J."/>
            <person name="Ruiz-Duenas F.J."/>
            <person name="Barrasa J.M."/>
            <person name="Sanchez-Garcia M."/>
            <person name="Camarero S."/>
            <person name="Miyauchi S."/>
            <person name="Serrano A."/>
            <person name="Linde D."/>
            <person name="Babiker R."/>
            <person name="Drula E."/>
            <person name="Ayuso-Fernandez I."/>
            <person name="Pacheco R."/>
            <person name="Padilla G."/>
            <person name="Ferreira P."/>
            <person name="Barriuso J."/>
            <person name="Kellner H."/>
            <person name="Castanera R."/>
            <person name="Alfaro M."/>
            <person name="Ramirez L."/>
            <person name="Pisabarro A.G."/>
            <person name="Kuo A."/>
            <person name="Tritt A."/>
            <person name="Lipzen A."/>
            <person name="He G."/>
            <person name="Yan M."/>
            <person name="Ng V."/>
            <person name="Cullen D."/>
            <person name="Martin F."/>
            <person name="Rosso M.-N."/>
            <person name="Henrissat B."/>
            <person name="Hibbett D."/>
            <person name="Martinez A.T."/>
            <person name="Grigoriev I.V."/>
        </authorList>
    </citation>
    <scope>NUCLEOTIDE SEQUENCE</scope>
    <source>
        <strain evidence="2">ATCC 90797</strain>
    </source>
</reference>
<feature type="compositionally biased region" description="Pro residues" evidence="1">
    <location>
        <begin position="34"/>
        <end position="46"/>
    </location>
</feature>
<dbReference type="Proteomes" id="UP000807025">
    <property type="component" value="Unassembled WGS sequence"/>
</dbReference>
<evidence type="ECO:0008006" key="4">
    <source>
        <dbReference type="Google" id="ProtNLM"/>
    </source>
</evidence>
<gene>
    <name evidence="2" type="ORF">BDN71DRAFT_762921</name>
</gene>
<keyword evidence="3" id="KW-1185">Reference proteome</keyword>
<name>A0A9P6D7X3_PLEER</name>
<dbReference type="EMBL" id="MU154553">
    <property type="protein sequence ID" value="KAF9496326.1"/>
    <property type="molecule type" value="Genomic_DNA"/>
</dbReference>
<organism evidence="2 3">
    <name type="scientific">Pleurotus eryngii</name>
    <name type="common">Boletus of the steppes</name>
    <dbReference type="NCBI Taxonomy" id="5323"/>
    <lineage>
        <taxon>Eukaryota</taxon>
        <taxon>Fungi</taxon>
        <taxon>Dikarya</taxon>
        <taxon>Basidiomycota</taxon>
        <taxon>Agaricomycotina</taxon>
        <taxon>Agaricomycetes</taxon>
        <taxon>Agaricomycetidae</taxon>
        <taxon>Agaricales</taxon>
        <taxon>Pleurotineae</taxon>
        <taxon>Pleurotaceae</taxon>
        <taxon>Pleurotus</taxon>
    </lineage>
</organism>
<proteinExistence type="predicted"/>
<protein>
    <recommendedName>
        <fullName evidence="4">BTB domain-containing protein</fullName>
    </recommendedName>
</protein>
<evidence type="ECO:0000313" key="2">
    <source>
        <dbReference type="EMBL" id="KAF9496326.1"/>
    </source>
</evidence>
<dbReference type="OrthoDB" id="3265815at2759"/>
<comment type="caution">
    <text evidence="2">The sequence shown here is derived from an EMBL/GenBank/DDBJ whole genome shotgun (WGS) entry which is preliminary data.</text>
</comment>